<evidence type="ECO:0000313" key="1">
    <source>
        <dbReference type="EMBL" id="KAJ2975976.1"/>
    </source>
</evidence>
<protein>
    <submittedName>
        <fullName evidence="1">Uncharacterized protein</fullName>
    </submittedName>
</protein>
<gene>
    <name evidence="1" type="ORF">NQ176_g5213</name>
</gene>
<reference evidence="1" key="1">
    <citation type="submission" date="2022-08" db="EMBL/GenBank/DDBJ databases">
        <title>Genome Sequence of Lecanicillium fungicola.</title>
        <authorList>
            <person name="Buettner E."/>
        </authorList>
    </citation>
    <scope>NUCLEOTIDE SEQUENCE</scope>
    <source>
        <strain evidence="1">Babe33</strain>
    </source>
</reference>
<accession>A0ACC1NAT8</accession>
<comment type="caution">
    <text evidence="1">The sequence shown here is derived from an EMBL/GenBank/DDBJ whole genome shotgun (WGS) entry which is preliminary data.</text>
</comment>
<organism evidence="1 2">
    <name type="scientific">Zarea fungicola</name>
    <dbReference type="NCBI Taxonomy" id="93591"/>
    <lineage>
        <taxon>Eukaryota</taxon>
        <taxon>Fungi</taxon>
        <taxon>Dikarya</taxon>
        <taxon>Ascomycota</taxon>
        <taxon>Pezizomycotina</taxon>
        <taxon>Sordariomycetes</taxon>
        <taxon>Hypocreomycetidae</taxon>
        <taxon>Hypocreales</taxon>
        <taxon>Cordycipitaceae</taxon>
        <taxon>Zarea</taxon>
    </lineage>
</organism>
<dbReference type="Proteomes" id="UP001143910">
    <property type="component" value="Unassembled WGS sequence"/>
</dbReference>
<dbReference type="EMBL" id="JANJQO010000637">
    <property type="protein sequence ID" value="KAJ2975976.1"/>
    <property type="molecule type" value="Genomic_DNA"/>
</dbReference>
<keyword evidence="2" id="KW-1185">Reference proteome</keyword>
<proteinExistence type="predicted"/>
<evidence type="ECO:0000313" key="2">
    <source>
        <dbReference type="Proteomes" id="UP001143910"/>
    </source>
</evidence>
<sequence>MPQVINNEVGPIGFGLMGFTWRPEPTPLDQAIETLKAAVENNLTVWNGAEFYGTPEWNSMSLAKAYFTKYPEDAAKVTLVMKGGTHLSTHKLDSSPENTRRSLDNIINQLGGVKKLDGYAPTRRDPDTPLHVTFDVIQKEYIDTGKLGAVYLSECRAETIHEAAKLIKIGAVEVELSMFTPDILGNGVAEACAQHGIPVLAYAPMGRGILTGRFKDVSDIKDRGVMVGFPRFQPGAFEQNLELVRQVEAVAKAKGCTSAQLAIAWVRATAASRVRENAELVEITDEEFSALNNIVFSFKTAGARYPDFVPMNS</sequence>
<name>A0ACC1NAT8_9HYPO</name>